<keyword evidence="2" id="KW-1185">Reference proteome</keyword>
<organism evidence="1 2">
    <name type="scientific">Cohnella kolymensis</name>
    <dbReference type="NCBI Taxonomy" id="1590652"/>
    <lineage>
        <taxon>Bacteria</taxon>
        <taxon>Bacillati</taxon>
        <taxon>Bacillota</taxon>
        <taxon>Bacilli</taxon>
        <taxon>Bacillales</taxon>
        <taxon>Paenibacillaceae</taxon>
        <taxon>Cohnella</taxon>
    </lineage>
</organism>
<proteinExistence type="predicted"/>
<evidence type="ECO:0008006" key="3">
    <source>
        <dbReference type="Google" id="ProtNLM"/>
    </source>
</evidence>
<dbReference type="RefSeq" id="WP_041064858.1">
    <property type="nucleotide sequence ID" value="NZ_JXAL01000024.1"/>
</dbReference>
<reference evidence="1 2" key="1">
    <citation type="submission" date="2014-12" db="EMBL/GenBank/DDBJ databases">
        <title>Draft genome sequence of Cohnella kolymensis strain B-2846.</title>
        <authorList>
            <person name="Karlyshev A.V."/>
            <person name="Kudryashova E.B."/>
        </authorList>
    </citation>
    <scope>NUCLEOTIDE SEQUENCE [LARGE SCALE GENOMIC DNA]</scope>
    <source>
        <strain evidence="1 2">VKM B-2846</strain>
    </source>
</reference>
<dbReference type="Proteomes" id="UP000054526">
    <property type="component" value="Unassembled WGS sequence"/>
</dbReference>
<gene>
    <name evidence="1" type="ORF">SD71_15050</name>
</gene>
<dbReference type="EMBL" id="JXAL01000024">
    <property type="protein sequence ID" value="KIL34998.1"/>
    <property type="molecule type" value="Genomic_DNA"/>
</dbReference>
<name>A0ABR5A2Z2_9BACL</name>
<comment type="caution">
    <text evidence="1">The sequence shown here is derived from an EMBL/GenBank/DDBJ whole genome shotgun (WGS) entry which is preliminary data.</text>
</comment>
<dbReference type="PROSITE" id="PS51257">
    <property type="entry name" value="PROKAR_LIPOPROTEIN"/>
    <property type="match status" value="1"/>
</dbReference>
<evidence type="ECO:0000313" key="1">
    <source>
        <dbReference type="EMBL" id="KIL34998.1"/>
    </source>
</evidence>
<evidence type="ECO:0000313" key="2">
    <source>
        <dbReference type="Proteomes" id="UP000054526"/>
    </source>
</evidence>
<accession>A0ABR5A2Z2</accession>
<protein>
    <recommendedName>
        <fullName evidence="3">DUF3221 domain-containing protein</fullName>
    </recommendedName>
</protein>
<sequence>MRTILAFIVLSAFVGLIGCGDNDSEIGDYVVQKANEDGHLKILVVSNITKSGSTKSVAELMKNDENLMFYHIDDYNLYKDLRIGEKVTVRPKTSIVDGKQVDNNGFIPSTDICRRSY</sequence>